<reference evidence="1" key="1">
    <citation type="submission" date="2020-12" db="EMBL/GenBank/DDBJ databases">
        <title>Metabolic potential, ecology and presence of endohyphal bacteria is reflected in genomic diversity of Mucoromycotina.</title>
        <authorList>
            <person name="Muszewska A."/>
            <person name="Okrasinska A."/>
            <person name="Steczkiewicz K."/>
            <person name="Drgas O."/>
            <person name="Orlowska M."/>
            <person name="Perlinska-Lenart U."/>
            <person name="Aleksandrzak-Piekarczyk T."/>
            <person name="Szatraj K."/>
            <person name="Zielenkiewicz U."/>
            <person name="Pilsyk S."/>
            <person name="Malc E."/>
            <person name="Mieczkowski P."/>
            <person name="Kruszewska J.S."/>
            <person name="Biernat P."/>
            <person name="Pawlowska J."/>
        </authorList>
    </citation>
    <scope>NUCLEOTIDE SEQUENCE</scope>
    <source>
        <strain evidence="1">WA0000017839</strain>
    </source>
</reference>
<accession>A0A8H7UY45</accession>
<sequence length="203" mass="23209">MAQLWLYGSLYVACSCARSSSRLFIIKNTDFRGPAPPKENEQISLELKRLESAKLKTSFSHLQNTERQSIQVISHNVQSLRAHIDQITNDAAYLHSDMILLNETWTTSDQIFIMLGFQEVARVNVEEDRPMQYGSVCYLSENYFTTHGQYDTIERLWKNHQGSISIAGFNNPDITVISVYISPKCSYIHAIEELDHCLSNSKV</sequence>
<evidence type="ECO:0000313" key="1">
    <source>
        <dbReference type="EMBL" id="KAG2196358.1"/>
    </source>
</evidence>
<organism evidence="1 2">
    <name type="scientific">Mucor saturninus</name>
    <dbReference type="NCBI Taxonomy" id="64648"/>
    <lineage>
        <taxon>Eukaryota</taxon>
        <taxon>Fungi</taxon>
        <taxon>Fungi incertae sedis</taxon>
        <taxon>Mucoromycota</taxon>
        <taxon>Mucoromycotina</taxon>
        <taxon>Mucoromycetes</taxon>
        <taxon>Mucorales</taxon>
        <taxon>Mucorineae</taxon>
        <taxon>Mucoraceae</taxon>
        <taxon>Mucor</taxon>
    </lineage>
</organism>
<dbReference type="EMBL" id="JAEPRD010000148">
    <property type="protein sequence ID" value="KAG2196358.1"/>
    <property type="molecule type" value="Genomic_DNA"/>
</dbReference>
<dbReference type="SUPFAM" id="SSF56219">
    <property type="entry name" value="DNase I-like"/>
    <property type="match status" value="1"/>
</dbReference>
<dbReference type="Proteomes" id="UP000603453">
    <property type="component" value="Unassembled WGS sequence"/>
</dbReference>
<name>A0A8H7UY45_9FUNG</name>
<proteinExistence type="predicted"/>
<dbReference type="Gene3D" id="3.60.10.10">
    <property type="entry name" value="Endonuclease/exonuclease/phosphatase"/>
    <property type="match status" value="1"/>
</dbReference>
<dbReference type="OrthoDB" id="6621790at2759"/>
<dbReference type="InterPro" id="IPR036691">
    <property type="entry name" value="Endo/exonu/phosph_ase_sf"/>
</dbReference>
<dbReference type="AlphaFoldDB" id="A0A8H7UY45"/>
<keyword evidence="2" id="KW-1185">Reference proteome</keyword>
<gene>
    <name evidence="1" type="ORF">INT47_010793</name>
</gene>
<comment type="caution">
    <text evidence="1">The sequence shown here is derived from an EMBL/GenBank/DDBJ whole genome shotgun (WGS) entry which is preliminary data.</text>
</comment>
<evidence type="ECO:0000313" key="2">
    <source>
        <dbReference type="Proteomes" id="UP000603453"/>
    </source>
</evidence>
<protein>
    <submittedName>
        <fullName evidence="1">Uncharacterized protein</fullName>
    </submittedName>
</protein>